<reference evidence="4" key="1">
    <citation type="journal article" date="2016" name="Genome Announc.">
        <title>Genome sequence of Ustilaginoidea virens IPU010, a rice pathogenic fungus causing false smut.</title>
        <authorList>
            <person name="Kumagai T."/>
            <person name="Ishii T."/>
            <person name="Terai G."/>
            <person name="Umemura M."/>
            <person name="Machida M."/>
            <person name="Asai K."/>
        </authorList>
    </citation>
    <scope>NUCLEOTIDE SEQUENCE [LARGE SCALE GENOMIC DNA]</scope>
    <source>
        <strain evidence="4">IPU010</strain>
    </source>
</reference>
<feature type="compositionally biased region" description="Polar residues" evidence="1">
    <location>
        <begin position="200"/>
        <end position="213"/>
    </location>
</feature>
<sequence length="265" mass="27004">MSPLKRGVMIFIMCLLAGLGLALAQDTSFSKCLSWAPGRGDLHFISARSLHAKRDQASLNNSTAPSSTAEPQQSTSIAPVASASSSGLGPFCATETSVAATPSTTSNDPPPSSSSLVLVPSSTSTPSALPATSLPTTTNPLATSSDAMPSSSSLVAITQTTSRDSGTSSSPGTSSTRQETVSESSSSSLAQPSSSTRSTTEQPSSSTGLASSAPISSMCCPRMIHCLTMTSPLQSLATLALNTHPQSAFRTANKTCSPLYFPNYV</sequence>
<dbReference type="AlphaFoldDB" id="A0A1B5L0H4"/>
<gene>
    <name evidence="3" type="ORF">UVI_02012070</name>
</gene>
<protein>
    <submittedName>
        <fullName evidence="3">Uncharacterized protein</fullName>
    </submittedName>
</protein>
<name>A0A1B5L0H4_USTVR</name>
<proteinExistence type="predicted"/>
<feature type="region of interest" description="Disordered" evidence="1">
    <location>
        <begin position="99"/>
        <end position="213"/>
    </location>
</feature>
<dbReference type="EMBL" id="BBTG02000004">
    <property type="protein sequence ID" value="GAO16887.1"/>
    <property type="molecule type" value="Genomic_DNA"/>
</dbReference>
<evidence type="ECO:0000256" key="2">
    <source>
        <dbReference type="SAM" id="SignalP"/>
    </source>
</evidence>
<evidence type="ECO:0000313" key="4">
    <source>
        <dbReference type="Proteomes" id="UP000054053"/>
    </source>
</evidence>
<feature type="signal peptide" evidence="2">
    <location>
        <begin position="1"/>
        <end position="24"/>
    </location>
</feature>
<organism evidence="3 4">
    <name type="scientific">Ustilaginoidea virens</name>
    <name type="common">Rice false smut fungus</name>
    <name type="synonym">Villosiclava virens</name>
    <dbReference type="NCBI Taxonomy" id="1159556"/>
    <lineage>
        <taxon>Eukaryota</taxon>
        <taxon>Fungi</taxon>
        <taxon>Dikarya</taxon>
        <taxon>Ascomycota</taxon>
        <taxon>Pezizomycotina</taxon>
        <taxon>Sordariomycetes</taxon>
        <taxon>Hypocreomycetidae</taxon>
        <taxon>Hypocreales</taxon>
        <taxon>Clavicipitaceae</taxon>
        <taxon>Ustilaginoidea</taxon>
    </lineage>
</organism>
<feature type="compositionally biased region" description="Polar residues" evidence="1">
    <location>
        <begin position="57"/>
        <end position="82"/>
    </location>
</feature>
<feature type="chain" id="PRO_5008577642" evidence="2">
    <location>
        <begin position="25"/>
        <end position="265"/>
    </location>
</feature>
<evidence type="ECO:0000313" key="3">
    <source>
        <dbReference type="EMBL" id="GAO16887.1"/>
    </source>
</evidence>
<evidence type="ECO:0000256" key="1">
    <source>
        <dbReference type="SAM" id="MobiDB-lite"/>
    </source>
</evidence>
<accession>A0A1B5L0H4</accession>
<keyword evidence="2" id="KW-0732">Signal</keyword>
<feature type="compositionally biased region" description="Low complexity" evidence="1">
    <location>
        <begin position="99"/>
        <end position="199"/>
    </location>
</feature>
<comment type="caution">
    <text evidence="3">The sequence shown here is derived from an EMBL/GenBank/DDBJ whole genome shotgun (WGS) entry which is preliminary data.</text>
</comment>
<feature type="region of interest" description="Disordered" evidence="1">
    <location>
        <begin position="56"/>
        <end position="82"/>
    </location>
</feature>
<dbReference type="Proteomes" id="UP000054053">
    <property type="component" value="Unassembled WGS sequence"/>
</dbReference>